<sequence>MPNSKESTNELAFDGAFKKASLLRDFLKKIRNMEDTEDMDECVEKFCQDFRQDEIDIDALLEEEKLCLWYFTGQPETHKTANRCLLFFVKCSLKMISEDAAIPPFFTVLLQHIKNIQFAVYDASRYRCCLLITLLLKETEEIESEFEPTECGEERILTTNVLKCLTKILKNRIYDKSPAVRAEVLRSLSVLNRISENIADELQLDCNKQIVKSLQDISSDVRTAAVRYAPLLTEDNISAFILAVCTESNENVRRLGYSRIACNLHVRSLTVEQRMQLLRTGLATDDVVLRKIMERMLVSWVGEDGVPLLNLVEQLDFLSDPGTTQQTLTMFLKRYQQQSKYSRTSEMVKNIREMCSAVQTAISENRQFTLLNSSILDKRNYASSCRRGNLYQVAGLIFTWRTLCEHCRMHAVDESDRCESLHILLPDLVEFVEFLYEVLTNWASTENSTQGMFEEFIVYELCLLTRSFDQTDKVGMERWRDLLETIISTRELPNSGKILHFAVCELYKLFYQEDEKLKEFIEWCCYRLNSFLTPDLNETEELPIIKALLEKRRMNCITSSVSANEDSKDELARHGMKRALLFLHAVMQTFCNTKMTTFLRAAFDQVVDTYCSSPEPVIWPLLCEVIGTGVLNDTQIARERIHMLRSVIEVDVAPSSVKAVALKFVALSAKMRGLTAVAQLYYQDAKCSDVKKGRMLLRVFEKLVFNEDEKLSHMAVECLIEILCDTCSIFPSALAFLLIRYFDNACQPYPYTSLNTFFNAYTSSSTNQHKLVGALRNALEKLDEAENSEIFAHVDVKKMMNFVASSSKSVSTSAKQNRIRFEGTYSPHFFVISTFLDWVVNHAESALTEACIGALALTVPEEFSHNNKARRYILKMVVRCINVLMSCELDKLIPLVRRFQKRLEQKEGNEDVIQKVNV</sequence>
<proteinExistence type="predicted"/>
<dbReference type="PANTHER" id="PTHR14418:SF5">
    <property type="entry name" value="CONDENSIN COMPLEX SUBUNIT 3"/>
    <property type="match status" value="1"/>
</dbReference>
<dbReference type="EMBL" id="UYYF01005018">
    <property type="protein sequence ID" value="VDN07894.1"/>
    <property type="molecule type" value="Genomic_DNA"/>
</dbReference>
<dbReference type="AlphaFoldDB" id="A0A0N5DAM2"/>
<protein>
    <submittedName>
        <fullName evidence="3">Cnd3 domain-containing protein</fullName>
    </submittedName>
</protein>
<dbReference type="STRING" id="103827.A0A0N5DAM2"/>
<dbReference type="OMA" id="QFFLISC"/>
<evidence type="ECO:0000313" key="1">
    <source>
        <dbReference type="EMBL" id="VDN07894.1"/>
    </source>
</evidence>
<accession>A0A0N5DAM2</accession>
<dbReference type="OrthoDB" id="5802069at2759"/>
<dbReference type="Gene3D" id="1.25.10.10">
    <property type="entry name" value="Leucine-rich Repeat Variant"/>
    <property type="match status" value="1"/>
</dbReference>
<dbReference type="InterPro" id="IPR016024">
    <property type="entry name" value="ARM-type_fold"/>
</dbReference>
<dbReference type="GO" id="GO:0000793">
    <property type="term" value="C:condensed chromosome"/>
    <property type="evidence" value="ECO:0007669"/>
    <property type="project" value="TreeGrafter"/>
</dbReference>
<organism evidence="3">
    <name type="scientific">Thelazia callipaeda</name>
    <name type="common">Oriental eyeworm</name>
    <name type="synonym">Parasitic nematode</name>
    <dbReference type="NCBI Taxonomy" id="103827"/>
    <lineage>
        <taxon>Eukaryota</taxon>
        <taxon>Metazoa</taxon>
        <taxon>Ecdysozoa</taxon>
        <taxon>Nematoda</taxon>
        <taxon>Chromadorea</taxon>
        <taxon>Rhabditida</taxon>
        <taxon>Spirurina</taxon>
        <taxon>Spiruromorpha</taxon>
        <taxon>Thelazioidea</taxon>
        <taxon>Thelaziidae</taxon>
        <taxon>Thelazia</taxon>
    </lineage>
</organism>
<dbReference type="InterPro" id="IPR027165">
    <property type="entry name" value="CND3"/>
</dbReference>
<dbReference type="PANTHER" id="PTHR14418">
    <property type="entry name" value="CONDENSIN COMPLEX SUBUNIT 3-RELATED"/>
    <property type="match status" value="1"/>
</dbReference>
<dbReference type="WBParaSite" id="TCLT_0001022501-mRNA-1">
    <property type="protein sequence ID" value="TCLT_0001022501-mRNA-1"/>
    <property type="gene ID" value="TCLT_0001022501"/>
</dbReference>
<evidence type="ECO:0000313" key="3">
    <source>
        <dbReference type="WBParaSite" id="TCLT_0001022501-mRNA-1"/>
    </source>
</evidence>
<dbReference type="InterPro" id="IPR011989">
    <property type="entry name" value="ARM-like"/>
</dbReference>
<dbReference type="GO" id="GO:0000796">
    <property type="term" value="C:condensin complex"/>
    <property type="evidence" value="ECO:0007669"/>
    <property type="project" value="InterPro"/>
</dbReference>
<dbReference type="Proteomes" id="UP000276776">
    <property type="component" value="Unassembled WGS sequence"/>
</dbReference>
<reference evidence="1 2" key="2">
    <citation type="submission" date="2018-11" db="EMBL/GenBank/DDBJ databases">
        <authorList>
            <consortium name="Pathogen Informatics"/>
        </authorList>
    </citation>
    <scope>NUCLEOTIDE SEQUENCE [LARGE SCALE GENOMIC DNA]</scope>
</reference>
<dbReference type="GO" id="GO:0007076">
    <property type="term" value="P:mitotic chromosome condensation"/>
    <property type="evidence" value="ECO:0007669"/>
    <property type="project" value="InterPro"/>
</dbReference>
<dbReference type="SUPFAM" id="SSF48371">
    <property type="entry name" value="ARM repeat"/>
    <property type="match status" value="1"/>
</dbReference>
<name>A0A0N5DAM2_THECL</name>
<reference evidence="3" key="1">
    <citation type="submission" date="2017-02" db="UniProtKB">
        <authorList>
            <consortium name="WormBaseParasite"/>
        </authorList>
    </citation>
    <scope>IDENTIFICATION</scope>
</reference>
<gene>
    <name evidence="1" type="ORF">TCLT_LOCUS10214</name>
</gene>
<evidence type="ECO:0000313" key="2">
    <source>
        <dbReference type="Proteomes" id="UP000276776"/>
    </source>
</evidence>
<keyword evidence="2" id="KW-1185">Reference proteome</keyword>